<dbReference type="EnsemblPlants" id="Solyc08g016446.1.1">
    <property type="protein sequence ID" value="Solyc08g016446.1.1"/>
    <property type="gene ID" value="Solyc08g016446.1"/>
</dbReference>
<sequence>MPAEEPTPHANVSFAHVSSQVPKDKPVYPDIVELKQHMKEYVDSKFEYLVNLIKTDHIEDMGGKSTPHMVEVSDEEGNDGYQATSPIQMEFTEDTLKNHQVMKDVSELQSPNSNSHHTDETCEHSKTQFLLYNVKLHISNLNHMNVYDTSYT</sequence>
<feature type="region of interest" description="Disordered" evidence="1">
    <location>
        <begin position="62"/>
        <end position="82"/>
    </location>
</feature>
<accession>A0A3Q7HM62</accession>
<evidence type="ECO:0000313" key="2">
    <source>
        <dbReference type="EnsemblPlants" id="Solyc08g016446.1.1"/>
    </source>
</evidence>
<dbReference type="AlphaFoldDB" id="A0A3Q7HM62"/>
<reference evidence="2" key="2">
    <citation type="submission" date="2019-01" db="UniProtKB">
        <authorList>
            <consortium name="EnsemblPlants"/>
        </authorList>
    </citation>
    <scope>IDENTIFICATION</scope>
    <source>
        <strain evidence="2">cv. Heinz 1706</strain>
    </source>
</reference>
<dbReference type="InParanoid" id="A0A3Q7HM62"/>
<evidence type="ECO:0000313" key="3">
    <source>
        <dbReference type="Proteomes" id="UP000004994"/>
    </source>
</evidence>
<dbReference type="Proteomes" id="UP000004994">
    <property type="component" value="Chromosome 8"/>
</dbReference>
<keyword evidence="3" id="KW-1185">Reference proteome</keyword>
<reference evidence="2" key="1">
    <citation type="journal article" date="2012" name="Nature">
        <title>The tomato genome sequence provides insights into fleshy fruit evolution.</title>
        <authorList>
            <consortium name="Tomato Genome Consortium"/>
        </authorList>
    </citation>
    <scope>NUCLEOTIDE SEQUENCE [LARGE SCALE GENOMIC DNA]</scope>
    <source>
        <strain evidence="2">cv. Heinz 1706</strain>
    </source>
</reference>
<organism evidence="2">
    <name type="scientific">Solanum lycopersicum</name>
    <name type="common">Tomato</name>
    <name type="synonym">Lycopersicon esculentum</name>
    <dbReference type="NCBI Taxonomy" id="4081"/>
    <lineage>
        <taxon>Eukaryota</taxon>
        <taxon>Viridiplantae</taxon>
        <taxon>Streptophyta</taxon>
        <taxon>Embryophyta</taxon>
        <taxon>Tracheophyta</taxon>
        <taxon>Spermatophyta</taxon>
        <taxon>Magnoliopsida</taxon>
        <taxon>eudicotyledons</taxon>
        <taxon>Gunneridae</taxon>
        <taxon>Pentapetalae</taxon>
        <taxon>asterids</taxon>
        <taxon>lamiids</taxon>
        <taxon>Solanales</taxon>
        <taxon>Solanaceae</taxon>
        <taxon>Solanoideae</taxon>
        <taxon>Solaneae</taxon>
        <taxon>Solanum</taxon>
        <taxon>Solanum subgen. Lycopersicon</taxon>
    </lineage>
</organism>
<proteinExistence type="predicted"/>
<evidence type="ECO:0000256" key="1">
    <source>
        <dbReference type="SAM" id="MobiDB-lite"/>
    </source>
</evidence>
<protein>
    <submittedName>
        <fullName evidence="2">Uncharacterized protein</fullName>
    </submittedName>
</protein>
<name>A0A3Q7HM62_SOLLC</name>
<dbReference type="Gramene" id="Solyc08g016446.1.1">
    <property type="protein sequence ID" value="Solyc08g016446.1.1"/>
    <property type="gene ID" value="Solyc08g016446.1"/>
</dbReference>